<protein>
    <recommendedName>
        <fullName evidence="1">Baseplate structural protein Gp10 C-terminal domain-containing protein</fullName>
    </recommendedName>
</protein>
<dbReference type="VEuPathDB" id="TrichDB:TVAGG3_0975380"/>
<reference evidence="2" key="1">
    <citation type="submission" date="2006-10" db="EMBL/GenBank/DDBJ databases">
        <authorList>
            <person name="Amadeo P."/>
            <person name="Zhao Q."/>
            <person name="Wortman J."/>
            <person name="Fraser-Liggett C."/>
            <person name="Carlton J."/>
        </authorList>
    </citation>
    <scope>NUCLEOTIDE SEQUENCE</scope>
    <source>
        <strain evidence="2">G3</strain>
    </source>
</reference>
<proteinExistence type="predicted"/>
<dbReference type="InterPro" id="IPR053827">
    <property type="entry name" value="Gp10_C"/>
</dbReference>
<keyword evidence="3" id="KW-1185">Reference proteome</keyword>
<dbReference type="eggNOG" id="ENOG502SCZW">
    <property type="taxonomic scope" value="Eukaryota"/>
</dbReference>
<dbReference type="PANTHER" id="PTHR19051">
    <property type="entry name" value="KERATIN-ASSOCIATED PROTEIN"/>
    <property type="match status" value="1"/>
</dbReference>
<dbReference type="EMBL" id="DS114360">
    <property type="protein sequence ID" value="EAX88063.1"/>
    <property type="molecule type" value="Genomic_DNA"/>
</dbReference>
<dbReference type="Pfam" id="PF12789">
    <property type="entry name" value="PTR"/>
    <property type="match status" value="1"/>
</dbReference>
<evidence type="ECO:0000259" key="1">
    <source>
        <dbReference type="Pfam" id="PF21939"/>
    </source>
</evidence>
<evidence type="ECO:0000313" key="3">
    <source>
        <dbReference type="Proteomes" id="UP000001542"/>
    </source>
</evidence>
<sequence>MSKDIASMREIQHNRQLIMQALNKNTTNFSNYSKISESLKEGNLKLTLNPLTDEFLFQDNKNNTVCINPTKGTLNEKPINELLLKTDVDNKADKEYVDDAIAKEEERANNAYATKEHTHPELADKTYVDNKMSSEVTRAKNEYSKKTHTHSISEITDLQETLNSKSAVGHTHTIANITNLQETLNRKSAVGHTHSISEITDLNVSLEKKADKNHTHKSFTTVRADDIILNFDLGSSAPLENPSTSVKDTLNNLDKSCRNIEDHARNFEAYELPAMLDKKADKTELQTLKTEILQTLYPIGSIYTSMNSTRPEVVLGFGTWTQIVDRFLYCANSSKETGGSKTISGANLPAHSHYIDLSTSQAGLHSHRFWDWSGMTKGKGYDVKEDVKFAINCYWNNTDGGGIHTHRVSGYTQTTGQSKEYMPPYMTVYAWYRNA</sequence>
<dbReference type="Proteomes" id="UP000001542">
    <property type="component" value="Unassembled WGS sequence"/>
</dbReference>
<dbReference type="InParanoid" id="A2G460"/>
<evidence type="ECO:0000313" key="2">
    <source>
        <dbReference type="EMBL" id="EAX88063.1"/>
    </source>
</evidence>
<gene>
    <name evidence="2" type="ORF">TVAG_299740</name>
</gene>
<dbReference type="Pfam" id="PF21939">
    <property type="entry name" value="Gp10_C"/>
    <property type="match status" value="1"/>
</dbReference>
<reference evidence="2" key="2">
    <citation type="journal article" date="2007" name="Science">
        <title>Draft genome sequence of the sexually transmitted pathogen Trichomonas vaginalis.</title>
        <authorList>
            <person name="Carlton J.M."/>
            <person name="Hirt R.P."/>
            <person name="Silva J.C."/>
            <person name="Delcher A.L."/>
            <person name="Schatz M."/>
            <person name="Zhao Q."/>
            <person name="Wortman J.R."/>
            <person name="Bidwell S.L."/>
            <person name="Alsmark U.C.M."/>
            <person name="Besteiro S."/>
            <person name="Sicheritz-Ponten T."/>
            <person name="Noel C.J."/>
            <person name="Dacks J.B."/>
            <person name="Foster P.G."/>
            <person name="Simillion C."/>
            <person name="Van de Peer Y."/>
            <person name="Miranda-Saavedra D."/>
            <person name="Barton G.J."/>
            <person name="Westrop G.D."/>
            <person name="Mueller S."/>
            <person name="Dessi D."/>
            <person name="Fiori P.L."/>
            <person name="Ren Q."/>
            <person name="Paulsen I."/>
            <person name="Zhang H."/>
            <person name="Bastida-Corcuera F.D."/>
            <person name="Simoes-Barbosa A."/>
            <person name="Brown M.T."/>
            <person name="Hayes R.D."/>
            <person name="Mukherjee M."/>
            <person name="Okumura C.Y."/>
            <person name="Schneider R."/>
            <person name="Smith A.J."/>
            <person name="Vanacova S."/>
            <person name="Villalvazo M."/>
            <person name="Haas B.J."/>
            <person name="Pertea M."/>
            <person name="Feldblyum T.V."/>
            <person name="Utterback T.R."/>
            <person name="Shu C.L."/>
            <person name="Osoegawa K."/>
            <person name="de Jong P.J."/>
            <person name="Hrdy I."/>
            <person name="Horvathova L."/>
            <person name="Zubacova Z."/>
            <person name="Dolezal P."/>
            <person name="Malik S.B."/>
            <person name="Logsdon J.M. Jr."/>
            <person name="Henze K."/>
            <person name="Gupta A."/>
            <person name="Wang C.C."/>
            <person name="Dunne R.L."/>
            <person name="Upcroft J.A."/>
            <person name="Upcroft P."/>
            <person name="White O."/>
            <person name="Salzberg S.L."/>
            <person name="Tang P."/>
            <person name="Chiu C.-H."/>
            <person name="Lee Y.-S."/>
            <person name="Embley T.M."/>
            <person name="Coombs G.H."/>
            <person name="Mottram J.C."/>
            <person name="Tachezy J."/>
            <person name="Fraser-Liggett C.M."/>
            <person name="Johnson P.J."/>
        </authorList>
    </citation>
    <scope>NUCLEOTIDE SEQUENCE [LARGE SCALE GENOMIC DNA]</scope>
    <source>
        <strain evidence="2">G3</strain>
    </source>
</reference>
<dbReference type="AlphaFoldDB" id="A2G460"/>
<accession>A2G460</accession>
<name>A2G460_TRIV3</name>
<feature type="domain" description="Baseplate structural protein Gp10 C-terminal" evidence="1">
    <location>
        <begin position="292"/>
        <end position="433"/>
    </location>
</feature>
<dbReference type="PANTHER" id="PTHR19051:SF32">
    <property type="entry name" value="KERATIN-ASSOCIATED PROTEIN 13-3"/>
    <property type="match status" value="1"/>
</dbReference>
<dbReference type="VEuPathDB" id="TrichDB:TVAG_299740"/>
<organism evidence="2 3">
    <name type="scientific">Trichomonas vaginalis (strain ATCC PRA-98 / G3)</name>
    <dbReference type="NCBI Taxonomy" id="412133"/>
    <lineage>
        <taxon>Eukaryota</taxon>
        <taxon>Metamonada</taxon>
        <taxon>Parabasalia</taxon>
        <taxon>Trichomonadida</taxon>
        <taxon>Trichomonadidae</taxon>
        <taxon>Trichomonas</taxon>
    </lineage>
</organism>